<keyword evidence="2" id="KW-1185">Reference proteome</keyword>
<comment type="caution">
    <text evidence="1">The sequence shown here is derived from an EMBL/GenBank/DDBJ whole genome shotgun (WGS) entry which is preliminary data.</text>
</comment>
<reference evidence="1" key="1">
    <citation type="submission" date="2022-07" db="EMBL/GenBank/DDBJ databases">
        <title>Phylogenomic reconstructions and comparative analyses of Kickxellomycotina fungi.</title>
        <authorList>
            <person name="Reynolds N.K."/>
            <person name="Stajich J.E."/>
            <person name="Barry K."/>
            <person name="Grigoriev I.V."/>
            <person name="Crous P."/>
            <person name="Smith M.E."/>
        </authorList>
    </citation>
    <scope>NUCLEOTIDE SEQUENCE</scope>
    <source>
        <strain evidence="1">NRRL 5244</strain>
    </source>
</reference>
<protein>
    <submittedName>
        <fullName evidence="1">Uncharacterized protein</fullName>
    </submittedName>
</protein>
<organism evidence="1 2">
    <name type="scientific">Linderina macrospora</name>
    <dbReference type="NCBI Taxonomy" id="4868"/>
    <lineage>
        <taxon>Eukaryota</taxon>
        <taxon>Fungi</taxon>
        <taxon>Fungi incertae sedis</taxon>
        <taxon>Zoopagomycota</taxon>
        <taxon>Kickxellomycotina</taxon>
        <taxon>Kickxellomycetes</taxon>
        <taxon>Kickxellales</taxon>
        <taxon>Kickxellaceae</taxon>
        <taxon>Linderina</taxon>
    </lineage>
</organism>
<dbReference type="EMBL" id="JANBPW010003316">
    <property type="protein sequence ID" value="KAJ1938027.1"/>
    <property type="molecule type" value="Genomic_DNA"/>
</dbReference>
<sequence length="250" mass="28596">MYSQKPLTPKFNRARNWTRDETKILLAELERIVAENPEDRREVMLRAHPTFEQTASVLREHGFVRDGQGCMIRWRNLLRVYKQQRAASDSQDPSVLQNYPYANEIESIYRFPPEGISSSYHIHGDSGSPGPDGSQSGHSRTWTQANGSAYETPARKRQREMHQLSDQIERMDQKLDQANDVISQLSDVIRSLEDRVARSEEALKQSEATLESINTTIGEKDAKRDELEKQLMVTVQALSQVIAAKKAEQQ</sequence>
<proteinExistence type="predicted"/>
<evidence type="ECO:0000313" key="2">
    <source>
        <dbReference type="Proteomes" id="UP001150603"/>
    </source>
</evidence>
<dbReference type="Proteomes" id="UP001150603">
    <property type="component" value="Unassembled WGS sequence"/>
</dbReference>
<accession>A0ACC1J5D8</accession>
<gene>
    <name evidence="1" type="ORF">FBU59_004571</name>
</gene>
<evidence type="ECO:0000313" key="1">
    <source>
        <dbReference type="EMBL" id="KAJ1938027.1"/>
    </source>
</evidence>
<name>A0ACC1J5D8_9FUNG</name>